<comment type="caution">
    <text evidence="2">The sequence shown here is derived from an EMBL/GenBank/DDBJ whole genome shotgun (WGS) entry which is preliminary data.</text>
</comment>
<proteinExistence type="predicted"/>
<accession>A0A7W7FUX7</accession>
<evidence type="ECO:0000259" key="1">
    <source>
        <dbReference type="Pfam" id="PF00144"/>
    </source>
</evidence>
<dbReference type="AlphaFoldDB" id="A0A7W7FUX7"/>
<dbReference type="SUPFAM" id="SSF56601">
    <property type="entry name" value="beta-lactamase/transpeptidase-like"/>
    <property type="match status" value="1"/>
</dbReference>
<dbReference type="EMBL" id="JACHMH010000001">
    <property type="protein sequence ID" value="MBB4679821.1"/>
    <property type="molecule type" value="Genomic_DNA"/>
</dbReference>
<keyword evidence="3" id="KW-1185">Reference proteome</keyword>
<dbReference type="PANTHER" id="PTHR43319">
    <property type="entry name" value="BETA-LACTAMASE-RELATED"/>
    <property type="match status" value="1"/>
</dbReference>
<dbReference type="Pfam" id="PF00144">
    <property type="entry name" value="Beta-lactamase"/>
    <property type="match status" value="1"/>
</dbReference>
<evidence type="ECO:0000313" key="3">
    <source>
        <dbReference type="Proteomes" id="UP000533598"/>
    </source>
</evidence>
<gene>
    <name evidence="2" type="ORF">HNR67_005939</name>
</gene>
<dbReference type="Proteomes" id="UP000533598">
    <property type="component" value="Unassembled WGS sequence"/>
</dbReference>
<dbReference type="InterPro" id="IPR012338">
    <property type="entry name" value="Beta-lactam/transpept-like"/>
</dbReference>
<feature type="domain" description="Beta-lactamase-related" evidence="1">
    <location>
        <begin position="18"/>
        <end position="365"/>
    </location>
</feature>
<dbReference type="Gene3D" id="3.40.710.10">
    <property type="entry name" value="DD-peptidase/beta-lactamase superfamily"/>
    <property type="match status" value="1"/>
</dbReference>
<name>A0A7W7FUX7_9PSEU</name>
<dbReference type="RefSeq" id="WP_185005524.1">
    <property type="nucleotide sequence ID" value="NZ_BAAAUI010000043.1"/>
</dbReference>
<dbReference type="InterPro" id="IPR001466">
    <property type="entry name" value="Beta-lactam-related"/>
</dbReference>
<dbReference type="InterPro" id="IPR052907">
    <property type="entry name" value="Beta-lactamase/esterase"/>
</dbReference>
<protein>
    <submittedName>
        <fullName evidence="2">CubicO group peptidase (Beta-lactamase class C family)</fullName>
    </submittedName>
</protein>
<reference evidence="2 3" key="1">
    <citation type="submission" date="2020-08" db="EMBL/GenBank/DDBJ databases">
        <title>Sequencing the genomes of 1000 actinobacteria strains.</title>
        <authorList>
            <person name="Klenk H.-P."/>
        </authorList>
    </citation>
    <scope>NUCLEOTIDE SEQUENCE [LARGE SCALE GENOMIC DNA]</scope>
    <source>
        <strain evidence="2 3">DSM 44230</strain>
    </source>
</reference>
<dbReference type="PANTHER" id="PTHR43319:SF3">
    <property type="entry name" value="BETA-LACTAMASE-RELATED DOMAIN-CONTAINING PROTEIN"/>
    <property type="match status" value="1"/>
</dbReference>
<sequence length="386" mass="40925">MTEVHGTVAAGYEQVRAAFTAAQAHDPGGAQLAVYRHGEPVVDLWATPFEADTIGVTMSCSKGLVATMAHLLSERGQLDLAAPVARYWPEFAANGKEQVTVTHLLTHQAGLPGFPPERLGAIEDLLDWRHCTGMLAGAAPLWTPGTAFAYHAATYGYLLGEVIRRITGLTVGQYFAKEIAEPLGLDLWIGLPESQEHRVIPQYSTAAEPSAAELRAGMAAFGIDPDAPLAHTMLVNAERGAGANELLNSRAGHAAEIPAGNGIGTARALARMYAATIGEVDGIRLLQRETVDRARTPHTDGLGQPAPFDRLPQPHPLRFGLGYELTRTGSPMLGAGSFGHAGAGGRLGFAHPESGLAVGYTCANMAWRYAEGPEARWLPWLAALAH</sequence>
<evidence type="ECO:0000313" key="2">
    <source>
        <dbReference type="EMBL" id="MBB4679821.1"/>
    </source>
</evidence>
<organism evidence="2 3">
    <name type="scientific">Crossiella cryophila</name>
    <dbReference type="NCBI Taxonomy" id="43355"/>
    <lineage>
        <taxon>Bacteria</taxon>
        <taxon>Bacillati</taxon>
        <taxon>Actinomycetota</taxon>
        <taxon>Actinomycetes</taxon>
        <taxon>Pseudonocardiales</taxon>
        <taxon>Pseudonocardiaceae</taxon>
        <taxon>Crossiella</taxon>
    </lineage>
</organism>